<protein>
    <submittedName>
        <fullName evidence="1">Uncharacterized protein</fullName>
    </submittedName>
</protein>
<dbReference type="InParanoid" id="B9S2L9"/>
<dbReference type="AlphaFoldDB" id="B9S2L9"/>
<organism evidence="1 2">
    <name type="scientific">Ricinus communis</name>
    <name type="common">Castor bean</name>
    <dbReference type="NCBI Taxonomy" id="3988"/>
    <lineage>
        <taxon>Eukaryota</taxon>
        <taxon>Viridiplantae</taxon>
        <taxon>Streptophyta</taxon>
        <taxon>Embryophyta</taxon>
        <taxon>Tracheophyta</taxon>
        <taxon>Spermatophyta</taxon>
        <taxon>Magnoliopsida</taxon>
        <taxon>eudicotyledons</taxon>
        <taxon>Gunneridae</taxon>
        <taxon>Pentapetalae</taxon>
        <taxon>rosids</taxon>
        <taxon>fabids</taxon>
        <taxon>Malpighiales</taxon>
        <taxon>Euphorbiaceae</taxon>
        <taxon>Acalyphoideae</taxon>
        <taxon>Acalypheae</taxon>
        <taxon>Ricinus</taxon>
    </lineage>
</organism>
<evidence type="ECO:0000313" key="1">
    <source>
        <dbReference type="EMBL" id="EEF42150.1"/>
    </source>
</evidence>
<accession>B9S2L9</accession>
<keyword evidence="2" id="KW-1185">Reference proteome</keyword>
<sequence>MKKKKKKRKRMRRRRRRRCQVTLASFFFQSIVSPSATLVTALDVVQAASLAASTTTPPTLELPNTFVAATPSCGTSVGTPAIEASVVTGPSSPAISRTTDYGPRLLEIDPMSVMASSFIHMLFTSERA</sequence>
<proteinExistence type="predicted"/>
<dbReference type="EMBL" id="EQ973852">
    <property type="protein sequence ID" value="EEF42150.1"/>
    <property type="molecule type" value="Genomic_DNA"/>
</dbReference>
<reference evidence="2" key="1">
    <citation type="journal article" date="2010" name="Nat. Biotechnol.">
        <title>Draft genome sequence of the oilseed species Ricinus communis.</title>
        <authorList>
            <person name="Chan A.P."/>
            <person name="Crabtree J."/>
            <person name="Zhao Q."/>
            <person name="Lorenzi H."/>
            <person name="Orvis J."/>
            <person name="Puiu D."/>
            <person name="Melake-Berhan A."/>
            <person name="Jones K.M."/>
            <person name="Redman J."/>
            <person name="Chen G."/>
            <person name="Cahoon E.B."/>
            <person name="Gedil M."/>
            <person name="Stanke M."/>
            <person name="Haas B.J."/>
            <person name="Wortman J.R."/>
            <person name="Fraser-Liggett C.M."/>
            <person name="Ravel J."/>
            <person name="Rabinowicz P.D."/>
        </authorList>
    </citation>
    <scope>NUCLEOTIDE SEQUENCE [LARGE SCALE GENOMIC DNA]</scope>
    <source>
        <strain evidence="2">cv. Hale</strain>
    </source>
</reference>
<evidence type="ECO:0000313" key="2">
    <source>
        <dbReference type="Proteomes" id="UP000008311"/>
    </source>
</evidence>
<name>B9S2L9_RICCO</name>
<dbReference type="Proteomes" id="UP000008311">
    <property type="component" value="Unassembled WGS sequence"/>
</dbReference>
<gene>
    <name evidence="1" type="ORF">RCOM_1209790</name>
</gene>